<comment type="caution">
    <text evidence="2">The sequence shown here is derived from an EMBL/GenBank/DDBJ whole genome shotgun (WGS) entry which is preliminary data.</text>
</comment>
<evidence type="ECO:0000313" key="7">
    <source>
        <dbReference type="Proteomes" id="UP000435112"/>
    </source>
</evidence>
<keyword evidence="6" id="KW-1185">Reference proteome</keyword>
<dbReference type="InterPro" id="IPR000591">
    <property type="entry name" value="DEP_dom"/>
</dbReference>
<dbReference type="PANTHER" id="PTHR22829:SF16">
    <property type="entry name" value="PH DOMAIN-CONTAINING PROTEIN"/>
    <property type="match status" value="1"/>
</dbReference>
<dbReference type="GO" id="GO:0023051">
    <property type="term" value="P:regulation of signaling"/>
    <property type="evidence" value="ECO:0007669"/>
    <property type="project" value="TreeGrafter"/>
</dbReference>
<dbReference type="InterPro" id="IPR036388">
    <property type="entry name" value="WH-like_DNA-bd_sf"/>
</dbReference>
<dbReference type="EMBL" id="QXFU01000103">
    <property type="protein sequence ID" value="KAE9044214.1"/>
    <property type="molecule type" value="Genomic_DNA"/>
</dbReference>
<dbReference type="PROSITE" id="PS50186">
    <property type="entry name" value="DEP"/>
    <property type="match status" value="1"/>
</dbReference>
<evidence type="ECO:0000313" key="4">
    <source>
        <dbReference type="EMBL" id="KAE9354875.1"/>
    </source>
</evidence>
<dbReference type="OrthoDB" id="39497at2759"/>
<evidence type="ECO:0000313" key="5">
    <source>
        <dbReference type="Proteomes" id="UP000429607"/>
    </source>
</evidence>
<protein>
    <recommendedName>
        <fullName evidence="1">DEP domain-containing protein</fullName>
    </recommendedName>
</protein>
<dbReference type="EMBL" id="QXFT01000106">
    <property type="protein sequence ID" value="KAE9354875.1"/>
    <property type="molecule type" value="Genomic_DNA"/>
</dbReference>
<name>A0A6A3NFF4_9STRA</name>
<dbReference type="InterPro" id="IPR051832">
    <property type="entry name" value="mTOR-Rac_regulators"/>
</dbReference>
<dbReference type="SMART" id="SM00049">
    <property type="entry name" value="DEP"/>
    <property type="match status" value="1"/>
</dbReference>
<dbReference type="CDD" id="cd04371">
    <property type="entry name" value="DEP"/>
    <property type="match status" value="1"/>
</dbReference>
<evidence type="ECO:0000313" key="6">
    <source>
        <dbReference type="Proteomes" id="UP000434957"/>
    </source>
</evidence>
<organism evidence="2 7">
    <name type="scientific">Phytophthora rubi</name>
    <dbReference type="NCBI Taxonomy" id="129364"/>
    <lineage>
        <taxon>Eukaryota</taxon>
        <taxon>Sar</taxon>
        <taxon>Stramenopiles</taxon>
        <taxon>Oomycota</taxon>
        <taxon>Peronosporomycetes</taxon>
        <taxon>Peronosporales</taxon>
        <taxon>Peronosporaceae</taxon>
        <taxon>Phytophthora</taxon>
    </lineage>
</organism>
<dbReference type="GO" id="GO:0035556">
    <property type="term" value="P:intracellular signal transduction"/>
    <property type="evidence" value="ECO:0007669"/>
    <property type="project" value="InterPro"/>
</dbReference>
<dbReference type="Gene3D" id="1.10.10.10">
    <property type="entry name" value="Winged helix-like DNA-binding domain superfamily/Winged helix DNA-binding domain"/>
    <property type="match status" value="1"/>
</dbReference>
<feature type="domain" description="DEP" evidence="1">
    <location>
        <begin position="37"/>
        <end position="113"/>
    </location>
</feature>
<evidence type="ECO:0000313" key="2">
    <source>
        <dbReference type="EMBL" id="KAE9044214.1"/>
    </source>
</evidence>
<dbReference type="PANTHER" id="PTHR22829">
    <property type="entry name" value="DEP DOMAIN PROTEIN"/>
    <property type="match status" value="1"/>
</dbReference>
<dbReference type="EMBL" id="QXFV01000104">
    <property type="protein sequence ID" value="KAE9049878.1"/>
    <property type="molecule type" value="Genomic_DNA"/>
</dbReference>
<proteinExistence type="predicted"/>
<dbReference type="InterPro" id="IPR036390">
    <property type="entry name" value="WH_DNA-bd_sf"/>
</dbReference>
<dbReference type="SUPFAM" id="SSF46785">
    <property type="entry name" value="Winged helix' DNA-binding domain"/>
    <property type="match status" value="1"/>
</dbReference>
<dbReference type="AlphaFoldDB" id="A0A6A3NFF4"/>
<reference evidence="5 7" key="1">
    <citation type="submission" date="2018-09" db="EMBL/GenBank/DDBJ databases">
        <title>Genomic investigation of the strawberry pathogen Phytophthora fragariae indicates pathogenicity is determined by transcriptional variation in three key races.</title>
        <authorList>
            <person name="Adams T.M."/>
            <person name="Armitage A.D."/>
            <person name="Sobczyk M.K."/>
            <person name="Bates H.J."/>
            <person name="Dunwell J.M."/>
            <person name="Nellist C.F."/>
            <person name="Harrison R.J."/>
        </authorList>
    </citation>
    <scope>NUCLEOTIDE SEQUENCE [LARGE SCALE GENOMIC DNA]</scope>
    <source>
        <strain evidence="3 5">SCRP249</strain>
        <strain evidence="2 7">SCRP324</strain>
        <strain evidence="4 6">SCRP333</strain>
    </source>
</reference>
<evidence type="ECO:0000259" key="1">
    <source>
        <dbReference type="PROSITE" id="PS50186"/>
    </source>
</evidence>
<gene>
    <name evidence="3" type="ORF">PR001_g2903</name>
    <name evidence="2" type="ORF">PR002_g2920</name>
    <name evidence="4" type="ORF">PR003_g3139</name>
</gene>
<dbReference type="Proteomes" id="UP000435112">
    <property type="component" value="Unassembled WGS sequence"/>
</dbReference>
<evidence type="ECO:0000313" key="3">
    <source>
        <dbReference type="EMBL" id="KAE9049878.1"/>
    </source>
</evidence>
<dbReference type="Proteomes" id="UP000434957">
    <property type="component" value="Unassembled WGS sequence"/>
</dbReference>
<accession>A0A6A3NFF4</accession>
<dbReference type="Proteomes" id="UP000429607">
    <property type="component" value="Unassembled WGS sequence"/>
</dbReference>
<sequence length="117" mass="12864">MGSQCSTTLAADLVVKPNGARDEQEKELGPAALCASMQTSLSTGTRYRSPIKKFPKCFTGQEAVDWVLERKQARDAGEAVRKCQTLVDRGLLEQIDGAAEFNNDPKRFYRFTAADSC</sequence>
<dbReference type="Pfam" id="PF00610">
    <property type="entry name" value="DEP"/>
    <property type="match status" value="1"/>
</dbReference>